<evidence type="ECO:0000313" key="2">
    <source>
        <dbReference type="Proteomes" id="UP001627284"/>
    </source>
</evidence>
<dbReference type="EMBL" id="JBJKTR010000006">
    <property type="protein sequence ID" value="KAL3365833.1"/>
    <property type="molecule type" value="Genomic_DNA"/>
</dbReference>
<reference evidence="1 2" key="1">
    <citation type="submission" date="2024-05" db="EMBL/GenBank/DDBJ databases">
        <title>De novo assembly of an allotetraploid wild potato.</title>
        <authorList>
            <person name="Hosaka A.J."/>
        </authorList>
    </citation>
    <scope>NUCLEOTIDE SEQUENCE [LARGE SCALE GENOMIC DNA]</scope>
    <source>
        <tissue evidence="1">Young leaves</tissue>
    </source>
</reference>
<dbReference type="EMBL" id="JBJKTR010000006">
    <property type="protein sequence ID" value="KAL3365834.1"/>
    <property type="molecule type" value="Genomic_DNA"/>
</dbReference>
<dbReference type="Proteomes" id="UP001627284">
    <property type="component" value="Unassembled WGS sequence"/>
</dbReference>
<sequence>MMPSGFISDSSLAFPRVDFLRVSLIIVRVKGKSKYRLQELKWVVCIWYTTQYTGKWANIQSICSSICLVYTNAKAKGAKAQKTISVDSSEKWAQWPSKVTGSGLNLNGSSLIYDILELGQDLGQKPIRLEFG</sequence>
<protein>
    <submittedName>
        <fullName evidence="1">Uncharacterized protein</fullName>
    </submittedName>
</protein>
<name>A0ABD2UAH3_9SOLN</name>
<dbReference type="AlphaFoldDB" id="A0ABD2UAH3"/>
<comment type="caution">
    <text evidence="1">The sequence shown here is derived from an EMBL/GenBank/DDBJ whole genome shotgun (WGS) entry which is preliminary data.</text>
</comment>
<gene>
    <name evidence="1" type="ORF">AABB24_010786</name>
</gene>
<proteinExistence type="predicted"/>
<keyword evidence="2" id="KW-1185">Reference proteome</keyword>
<organism evidence="1 2">
    <name type="scientific">Solanum stoloniferum</name>
    <dbReference type="NCBI Taxonomy" id="62892"/>
    <lineage>
        <taxon>Eukaryota</taxon>
        <taxon>Viridiplantae</taxon>
        <taxon>Streptophyta</taxon>
        <taxon>Embryophyta</taxon>
        <taxon>Tracheophyta</taxon>
        <taxon>Spermatophyta</taxon>
        <taxon>Magnoliopsida</taxon>
        <taxon>eudicotyledons</taxon>
        <taxon>Gunneridae</taxon>
        <taxon>Pentapetalae</taxon>
        <taxon>asterids</taxon>
        <taxon>lamiids</taxon>
        <taxon>Solanales</taxon>
        <taxon>Solanaceae</taxon>
        <taxon>Solanoideae</taxon>
        <taxon>Solaneae</taxon>
        <taxon>Solanum</taxon>
    </lineage>
</organism>
<evidence type="ECO:0000313" key="1">
    <source>
        <dbReference type="EMBL" id="KAL3365834.1"/>
    </source>
</evidence>
<accession>A0ABD2UAH3</accession>